<reference evidence="2" key="2">
    <citation type="submission" date="2020-09" db="EMBL/GenBank/DDBJ databases">
        <authorList>
            <person name="Sun Q."/>
            <person name="Zhou Y."/>
        </authorList>
    </citation>
    <scope>NUCLEOTIDE SEQUENCE</scope>
    <source>
        <strain evidence="2">CGMCC 1.15425</strain>
    </source>
</reference>
<keyword evidence="1" id="KW-0732">Signal</keyword>
<dbReference type="EMBL" id="BMIY01000010">
    <property type="protein sequence ID" value="GFZ79681.1"/>
    <property type="molecule type" value="Genomic_DNA"/>
</dbReference>
<name>A0A916QMK9_9GAMM</name>
<dbReference type="AlphaFoldDB" id="A0A916QMK9"/>
<protein>
    <recommendedName>
        <fullName evidence="4">Orphan protein</fullName>
    </recommendedName>
</protein>
<dbReference type="Pfam" id="PF20420">
    <property type="entry name" value="DUF6702"/>
    <property type="match status" value="1"/>
</dbReference>
<keyword evidence="3" id="KW-1185">Reference proteome</keyword>
<feature type="chain" id="PRO_5037010114" description="Orphan protein" evidence="1">
    <location>
        <begin position="26"/>
        <end position="169"/>
    </location>
</feature>
<reference evidence="2" key="1">
    <citation type="journal article" date="2014" name="Int. J. Syst. Evol. Microbiol.">
        <title>Complete genome sequence of Corynebacterium casei LMG S-19264T (=DSM 44701T), isolated from a smear-ripened cheese.</title>
        <authorList>
            <consortium name="US DOE Joint Genome Institute (JGI-PGF)"/>
            <person name="Walter F."/>
            <person name="Albersmeier A."/>
            <person name="Kalinowski J."/>
            <person name="Ruckert C."/>
        </authorList>
    </citation>
    <scope>NUCLEOTIDE SEQUENCE</scope>
    <source>
        <strain evidence="2">CGMCC 1.15425</strain>
    </source>
</reference>
<dbReference type="InterPro" id="IPR046525">
    <property type="entry name" value="DUF6702"/>
</dbReference>
<gene>
    <name evidence="2" type="ORF">GCM10011403_23510</name>
</gene>
<sequence length="169" mass="19009">MKKSSSLCAGLALLLALLSVSPAWSHQQKAALTEILFNERSGSLEVVHRFYLHDAEHAIRDVVDANADIIGSPESQRRFAEYVQSNFAIIDESGRSLELRPVGYEADGNFFWVYQEISLPEDMNAMTVTNNSLREIWPSQINTVNIKKEGQVTSLTFRDQVEQLQAQLP</sequence>
<evidence type="ECO:0000313" key="3">
    <source>
        <dbReference type="Proteomes" id="UP000627715"/>
    </source>
</evidence>
<evidence type="ECO:0008006" key="4">
    <source>
        <dbReference type="Google" id="ProtNLM"/>
    </source>
</evidence>
<dbReference type="Proteomes" id="UP000627715">
    <property type="component" value="Unassembled WGS sequence"/>
</dbReference>
<evidence type="ECO:0000313" key="2">
    <source>
        <dbReference type="EMBL" id="GFZ79681.1"/>
    </source>
</evidence>
<comment type="caution">
    <text evidence="2">The sequence shown here is derived from an EMBL/GenBank/DDBJ whole genome shotgun (WGS) entry which is preliminary data.</text>
</comment>
<organism evidence="2 3">
    <name type="scientific">Pseudohongiella nitratireducens</name>
    <dbReference type="NCBI Taxonomy" id="1768907"/>
    <lineage>
        <taxon>Bacteria</taxon>
        <taxon>Pseudomonadati</taxon>
        <taxon>Pseudomonadota</taxon>
        <taxon>Gammaproteobacteria</taxon>
        <taxon>Pseudomonadales</taxon>
        <taxon>Pseudohongiellaceae</taxon>
        <taxon>Pseudohongiella</taxon>
    </lineage>
</organism>
<feature type="signal peptide" evidence="1">
    <location>
        <begin position="1"/>
        <end position="25"/>
    </location>
</feature>
<evidence type="ECO:0000256" key="1">
    <source>
        <dbReference type="SAM" id="SignalP"/>
    </source>
</evidence>
<proteinExistence type="predicted"/>
<accession>A0A916QMK9</accession>